<dbReference type="RefSeq" id="WP_123391032.1">
    <property type="nucleotide sequence ID" value="NZ_RKHO01000001.1"/>
</dbReference>
<proteinExistence type="predicted"/>
<keyword evidence="2" id="KW-0472">Membrane</keyword>
<organism evidence="4 5">
    <name type="scientific">Nocardioides aurantiacus</name>
    <dbReference type="NCBI Taxonomy" id="86796"/>
    <lineage>
        <taxon>Bacteria</taxon>
        <taxon>Bacillati</taxon>
        <taxon>Actinomycetota</taxon>
        <taxon>Actinomycetes</taxon>
        <taxon>Propionibacteriales</taxon>
        <taxon>Nocardioidaceae</taxon>
        <taxon>Nocardioides</taxon>
    </lineage>
</organism>
<evidence type="ECO:0000256" key="1">
    <source>
        <dbReference type="SAM" id="MobiDB-lite"/>
    </source>
</evidence>
<dbReference type="AlphaFoldDB" id="A0A3N2CVE9"/>
<reference evidence="4 5" key="1">
    <citation type="submission" date="2018-11" db="EMBL/GenBank/DDBJ databases">
        <title>Sequencing the genomes of 1000 actinobacteria strains.</title>
        <authorList>
            <person name="Klenk H.-P."/>
        </authorList>
    </citation>
    <scope>NUCLEOTIDE SEQUENCE [LARGE SCALE GENOMIC DNA]</scope>
    <source>
        <strain evidence="4 5">DSM 12652</strain>
    </source>
</reference>
<evidence type="ECO:0000313" key="5">
    <source>
        <dbReference type="Proteomes" id="UP000281738"/>
    </source>
</evidence>
<keyword evidence="5" id="KW-1185">Reference proteome</keyword>
<evidence type="ECO:0000256" key="3">
    <source>
        <dbReference type="SAM" id="SignalP"/>
    </source>
</evidence>
<keyword evidence="2" id="KW-1133">Transmembrane helix</keyword>
<keyword evidence="3" id="KW-0732">Signal</keyword>
<sequence length="418" mass="41413">MTRTSTRLLAASGAVVLTALAAAPATAAAVVSRADANALTVSIAGNGQGTGTAGATYDGQETRTGETQPSPAPFSQDFVDLGVLTQQATAGDGFSAACAGVAGAGGGIVQIGDGSCLTPGDTVSGSLSDIGLDAIGLEAPTDLPAQLPAELQRIIDVLPGGSEELDTILGQVIGAVDDELGPLGLTARFDAIEGRCRVEDGSPTGSASLTNAELVLSGGGQQIDVVDLPANPAPNTEVTTDLSKVADTLLGAVSTQFEQGLNGATGPLAELTDQARTELVTAFRENIDGQLAPLRDNLLSVVLNEQSRPTDDSIRVTALHAQVLPAAADAVGASLADVQVGNANCGPADRVPTEAAPPATPKKALPKLPTAVSAGVEGAPATTTLSTRLAEAAPLTGVALGGLLIALAGVLGIRRHLG</sequence>
<gene>
    <name evidence="4" type="ORF">EDD33_2377</name>
</gene>
<name>A0A3N2CVE9_9ACTN</name>
<dbReference type="EMBL" id="RKHO01000001">
    <property type="protein sequence ID" value="ROR91507.1"/>
    <property type="molecule type" value="Genomic_DNA"/>
</dbReference>
<keyword evidence="2" id="KW-0812">Transmembrane</keyword>
<dbReference type="OrthoDB" id="3785666at2"/>
<evidence type="ECO:0000313" key="4">
    <source>
        <dbReference type="EMBL" id="ROR91507.1"/>
    </source>
</evidence>
<feature type="region of interest" description="Disordered" evidence="1">
    <location>
        <begin position="50"/>
        <end position="72"/>
    </location>
</feature>
<accession>A0A3N2CVE9</accession>
<dbReference type="Proteomes" id="UP000281738">
    <property type="component" value="Unassembled WGS sequence"/>
</dbReference>
<feature type="signal peptide" evidence="3">
    <location>
        <begin position="1"/>
        <end position="27"/>
    </location>
</feature>
<feature type="chain" id="PRO_5018209623" evidence="3">
    <location>
        <begin position="28"/>
        <end position="418"/>
    </location>
</feature>
<feature type="transmembrane region" description="Helical" evidence="2">
    <location>
        <begin position="392"/>
        <end position="413"/>
    </location>
</feature>
<comment type="caution">
    <text evidence="4">The sequence shown here is derived from an EMBL/GenBank/DDBJ whole genome shotgun (WGS) entry which is preliminary data.</text>
</comment>
<evidence type="ECO:0000256" key="2">
    <source>
        <dbReference type="SAM" id="Phobius"/>
    </source>
</evidence>
<protein>
    <submittedName>
        <fullName evidence="4">Uncharacterized protein</fullName>
    </submittedName>
</protein>